<dbReference type="SMART" id="SM00822">
    <property type="entry name" value="PKS_KR"/>
    <property type="match status" value="1"/>
</dbReference>
<organism evidence="5 6">
    <name type="scientific">Candidatus Muproteobacteria bacterium RBG_16_65_34</name>
    <dbReference type="NCBI Taxonomy" id="1817760"/>
    <lineage>
        <taxon>Bacteria</taxon>
        <taxon>Pseudomonadati</taxon>
        <taxon>Pseudomonadota</taxon>
        <taxon>Candidatus Muproteobacteria</taxon>
    </lineage>
</organism>
<dbReference type="PRINTS" id="PR00081">
    <property type="entry name" value="GDHRDH"/>
</dbReference>
<dbReference type="PRINTS" id="PR00080">
    <property type="entry name" value="SDRFAMILY"/>
</dbReference>
<dbReference type="STRING" id="1817760.A2151_06995"/>
<evidence type="ECO:0000256" key="1">
    <source>
        <dbReference type="ARBA" id="ARBA00006484"/>
    </source>
</evidence>
<dbReference type="AlphaFoldDB" id="A0A1F6TN90"/>
<dbReference type="Pfam" id="PF00106">
    <property type="entry name" value="adh_short"/>
    <property type="match status" value="1"/>
</dbReference>
<evidence type="ECO:0000256" key="2">
    <source>
        <dbReference type="ARBA" id="ARBA00023002"/>
    </source>
</evidence>
<evidence type="ECO:0000259" key="4">
    <source>
        <dbReference type="SMART" id="SM00822"/>
    </source>
</evidence>
<dbReference type="EMBL" id="MFSU01000078">
    <property type="protein sequence ID" value="OGI46593.1"/>
    <property type="molecule type" value="Genomic_DNA"/>
</dbReference>
<dbReference type="InterPro" id="IPR036291">
    <property type="entry name" value="NAD(P)-bd_dom_sf"/>
</dbReference>
<proteinExistence type="inferred from homology"/>
<dbReference type="CDD" id="cd05233">
    <property type="entry name" value="SDR_c"/>
    <property type="match status" value="1"/>
</dbReference>
<comment type="caution">
    <text evidence="5">The sequence shown here is derived from an EMBL/GenBank/DDBJ whole genome shotgun (WGS) entry which is preliminary data.</text>
</comment>
<feature type="domain" description="Ketoreductase" evidence="4">
    <location>
        <begin position="7"/>
        <end position="185"/>
    </location>
</feature>
<accession>A0A1F6TN90</accession>
<evidence type="ECO:0000313" key="5">
    <source>
        <dbReference type="EMBL" id="OGI46593.1"/>
    </source>
</evidence>
<dbReference type="InterPro" id="IPR002347">
    <property type="entry name" value="SDR_fam"/>
</dbReference>
<keyword evidence="2" id="KW-0560">Oxidoreductase</keyword>
<dbReference type="Proteomes" id="UP000178885">
    <property type="component" value="Unassembled WGS sequence"/>
</dbReference>
<dbReference type="Gene3D" id="3.40.50.720">
    <property type="entry name" value="NAD(P)-binding Rossmann-like Domain"/>
    <property type="match status" value="1"/>
</dbReference>
<comment type="similarity">
    <text evidence="1 3">Belongs to the short-chain dehydrogenases/reductases (SDR) family.</text>
</comment>
<protein>
    <recommendedName>
        <fullName evidence="4">Ketoreductase domain-containing protein</fullName>
    </recommendedName>
</protein>
<dbReference type="GO" id="GO:0016491">
    <property type="term" value="F:oxidoreductase activity"/>
    <property type="evidence" value="ECO:0007669"/>
    <property type="project" value="UniProtKB-KW"/>
</dbReference>
<dbReference type="PANTHER" id="PTHR44196:SF1">
    <property type="entry name" value="DEHYDROGENASE_REDUCTASE SDR FAMILY MEMBER 7B"/>
    <property type="match status" value="1"/>
</dbReference>
<gene>
    <name evidence="5" type="ORF">A2151_06995</name>
</gene>
<evidence type="ECO:0000313" key="6">
    <source>
        <dbReference type="Proteomes" id="UP000178885"/>
    </source>
</evidence>
<reference evidence="5 6" key="1">
    <citation type="journal article" date="2016" name="Nat. Commun.">
        <title>Thousands of microbial genomes shed light on interconnected biogeochemical processes in an aquifer system.</title>
        <authorList>
            <person name="Anantharaman K."/>
            <person name="Brown C.T."/>
            <person name="Hug L.A."/>
            <person name="Sharon I."/>
            <person name="Castelle C.J."/>
            <person name="Probst A.J."/>
            <person name="Thomas B.C."/>
            <person name="Singh A."/>
            <person name="Wilkins M.J."/>
            <person name="Karaoz U."/>
            <person name="Brodie E.L."/>
            <person name="Williams K.H."/>
            <person name="Hubbard S.S."/>
            <person name="Banfield J.F."/>
        </authorList>
    </citation>
    <scope>NUCLEOTIDE SEQUENCE [LARGE SCALE GENOMIC DNA]</scope>
</reference>
<dbReference type="InterPro" id="IPR057326">
    <property type="entry name" value="KR_dom"/>
</dbReference>
<sequence length="230" mass="24246">MTGLNGKVAVISGGSRGIGFATAEAFLARGALVAVCAHDPERLRAAEARLRAQGEVMAVAVDVRDAGQVRDFVRAVEARFGRIDVLVNNAGVVSVGEFAEEDYASMDAVVDVNVKGVLYLTRVALPGMLRRGEGVIVNVSSGAGLSGYPDLVSYCASKFAVVGFTESLDKETRDRGVRVYAVCPGAVATDMQMQYSGRKIGIPPEQVAERIVRLAAEQPSSKTGRCVVIP</sequence>
<dbReference type="SUPFAM" id="SSF51735">
    <property type="entry name" value="NAD(P)-binding Rossmann-fold domains"/>
    <property type="match status" value="1"/>
</dbReference>
<dbReference type="PIRSF" id="PIRSF000126">
    <property type="entry name" value="11-beta-HSD1"/>
    <property type="match status" value="1"/>
</dbReference>
<name>A0A1F6TN90_9PROT</name>
<evidence type="ECO:0000256" key="3">
    <source>
        <dbReference type="RuleBase" id="RU000363"/>
    </source>
</evidence>
<dbReference type="PANTHER" id="PTHR44196">
    <property type="entry name" value="DEHYDROGENASE/REDUCTASE SDR FAMILY MEMBER 7B"/>
    <property type="match status" value="1"/>
</dbReference>
<dbReference type="FunFam" id="3.40.50.720:FF:000084">
    <property type="entry name" value="Short-chain dehydrogenase reductase"/>
    <property type="match status" value="1"/>
</dbReference>
<dbReference type="GO" id="GO:0016020">
    <property type="term" value="C:membrane"/>
    <property type="evidence" value="ECO:0007669"/>
    <property type="project" value="TreeGrafter"/>
</dbReference>